<evidence type="ECO:0000313" key="2">
    <source>
        <dbReference type="Proteomes" id="UP001432027"/>
    </source>
</evidence>
<dbReference type="Proteomes" id="UP001432027">
    <property type="component" value="Unassembled WGS sequence"/>
</dbReference>
<feature type="non-terminal residue" evidence="1">
    <location>
        <position position="75"/>
    </location>
</feature>
<keyword evidence="2" id="KW-1185">Reference proteome</keyword>
<name>A0AAV5TBF9_9BILA</name>
<accession>A0AAV5TBF9</accession>
<gene>
    <name evidence="1" type="ORF">PENTCL1PPCAC_13254</name>
</gene>
<dbReference type="AlphaFoldDB" id="A0AAV5TBF9"/>
<reference evidence="1" key="1">
    <citation type="submission" date="2023-10" db="EMBL/GenBank/DDBJ databases">
        <title>Genome assembly of Pristionchus species.</title>
        <authorList>
            <person name="Yoshida K."/>
            <person name="Sommer R.J."/>
        </authorList>
    </citation>
    <scope>NUCLEOTIDE SEQUENCE</scope>
    <source>
        <strain evidence="1">RS0144</strain>
    </source>
</reference>
<protein>
    <submittedName>
        <fullName evidence="1">Uncharacterized protein</fullName>
    </submittedName>
</protein>
<feature type="non-terminal residue" evidence="1">
    <location>
        <position position="1"/>
    </location>
</feature>
<evidence type="ECO:0000313" key="1">
    <source>
        <dbReference type="EMBL" id="GMS91079.1"/>
    </source>
</evidence>
<dbReference type="EMBL" id="BTSX01000003">
    <property type="protein sequence ID" value="GMS91079.1"/>
    <property type="molecule type" value="Genomic_DNA"/>
</dbReference>
<organism evidence="1 2">
    <name type="scientific">Pristionchus entomophagus</name>
    <dbReference type="NCBI Taxonomy" id="358040"/>
    <lineage>
        <taxon>Eukaryota</taxon>
        <taxon>Metazoa</taxon>
        <taxon>Ecdysozoa</taxon>
        <taxon>Nematoda</taxon>
        <taxon>Chromadorea</taxon>
        <taxon>Rhabditida</taxon>
        <taxon>Rhabditina</taxon>
        <taxon>Diplogasteromorpha</taxon>
        <taxon>Diplogasteroidea</taxon>
        <taxon>Neodiplogasteridae</taxon>
        <taxon>Pristionchus</taxon>
    </lineage>
</organism>
<comment type="caution">
    <text evidence="1">The sequence shown here is derived from an EMBL/GenBank/DDBJ whole genome shotgun (WGS) entry which is preliminary data.</text>
</comment>
<sequence>LCCCCDRQAPYDHHCNRVMWVGSKSSSVCSAFDSVPKRDSQRCLLTSPVGVDVRLLVYGSRRMGSGIRDIRESSG</sequence>
<proteinExistence type="predicted"/>